<keyword evidence="8" id="KW-1185">Reference proteome</keyword>
<dbReference type="InterPro" id="IPR050330">
    <property type="entry name" value="Bact_OuterMem_StrucFunc"/>
</dbReference>
<feature type="chain" id="PRO_5046675862" evidence="5">
    <location>
        <begin position="26"/>
        <end position="249"/>
    </location>
</feature>
<keyword evidence="3" id="KW-0998">Cell outer membrane</keyword>
<dbReference type="InterPro" id="IPR006665">
    <property type="entry name" value="OmpA-like"/>
</dbReference>
<dbReference type="EMBL" id="JBHTLR010000022">
    <property type="protein sequence ID" value="MFD1217992.1"/>
    <property type="molecule type" value="Genomic_DNA"/>
</dbReference>
<protein>
    <submittedName>
        <fullName evidence="7">OmpA family protein</fullName>
    </submittedName>
</protein>
<dbReference type="PANTHER" id="PTHR30329:SF21">
    <property type="entry name" value="LIPOPROTEIN YIAD-RELATED"/>
    <property type="match status" value="1"/>
</dbReference>
<dbReference type="Gene3D" id="3.30.1330.60">
    <property type="entry name" value="OmpA-like domain"/>
    <property type="match status" value="1"/>
</dbReference>
<dbReference type="Pfam" id="PF00691">
    <property type="entry name" value="OmpA"/>
    <property type="match status" value="1"/>
</dbReference>
<name>A0ABW3UAU7_9GAMM</name>
<feature type="domain" description="OmpA-like" evidence="6">
    <location>
        <begin position="116"/>
        <end position="233"/>
    </location>
</feature>
<evidence type="ECO:0000256" key="1">
    <source>
        <dbReference type="ARBA" id="ARBA00004442"/>
    </source>
</evidence>
<evidence type="ECO:0000256" key="2">
    <source>
        <dbReference type="ARBA" id="ARBA00023136"/>
    </source>
</evidence>
<dbReference type="SUPFAM" id="SSF103088">
    <property type="entry name" value="OmpA-like"/>
    <property type="match status" value="1"/>
</dbReference>
<dbReference type="InterPro" id="IPR006664">
    <property type="entry name" value="OMP_bac"/>
</dbReference>
<reference evidence="8" key="1">
    <citation type="journal article" date="2019" name="Int. J. Syst. Evol. Microbiol.">
        <title>The Global Catalogue of Microorganisms (GCM) 10K type strain sequencing project: providing services to taxonomists for standard genome sequencing and annotation.</title>
        <authorList>
            <consortium name="The Broad Institute Genomics Platform"/>
            <consortium name="The Broad Institute Genome Sequencing Center for Infectious Disease"/>
            <person name="Wu L."/>
            <person name="Ma J."/>
        </authorList>
    </citation>
    <scope>NUCLEOTIDE SEQUENCE [LARGE SCALE GENOMIC DNA]</scope>
    <source>
        <strain evidence="8">CCUG 54356</strain>
    </source>
</reference>
<evidence type="ECO:0000256" key="3">
    <source>
        <dbReference type="ARBA" id="ARBA00023237"/>
    </source>
</evidence>
<dbReference type="PANTHER" id="PTHR30329">
    <property type="entry name" value="STATOR ELEMENT OF FLAGELLAR MOTOR COMPLEX"/>
    <property type="match status" value="1"/>
</dbReference>
<comment type="caution">
    <text evidence="7">The sequence shown here is derived from an EMBL/GenBank/DDBJ whole genome shotgun (WGS) entry which is preliminary data.</text>
</comment>
<feature type="signal peptide" evidence="5">
    <location>
        <begin position="1"/>
        <end position="25"/>
    </location>
</feature>
<evidence type="ECO:0000313" key="8">
    <source>
        <dbReference type="Proteomes" id="UP001597264"/>
    </source>
</evidence>
<gene>
    <name evidence="7" type="ORF">ACFQ2X_15410</name>
</gene>
<dbReference type="PROSITE" id="PS51123">
    <property type="entry name" value="OMPA_2"/>
    <property type="match status" value="1"/>
</dbReference>
<organism evidence="7 8">
    <name type="scientific">Microbulbifer celer</name>
    <dbReference type="NCBI Taxonomy" id="435905"/>
    <lineage>
        <taxon>Bacteria</taxon>
        <taxon>Pseudomonadati</taxon>
        <taxon>Pseudomonadota</taxon>
        <taxon>Gammaproteobacteria</taxon>
        <taxon>Cellvibrionales</taxon>
        <taxon>Microbulbiferaceae</taxon>
        <taxon>Microbulbifer</taxon>
    </lineage>
</organism>
<dbReference type="RefSeq" id="WP_230435606.1">
    <property type="nucleotide sequence ID" value="NZ_CP087715.1"/>
</dbReference>
<evidence type="ECO:0000313" key="7">
    <source>
        <dbReference type="EMBL" id="MFD1217992.1"/>
    </source>
</evidence>
<dbReference type="CDD" id="cd07185">
    <property type="entry name" value="OmpA_C-like"/>
    <property type="match status" value="1"/>
</dbReference>
<accession>A0ABW3UAU7</accession>
<dbReference type="Proteomes" id="UP001597264">
    <property type="component" value="Unassembled WGS sequence"/>
</dbReference>
<comment type="subcellular location">
    <subcellularLocation>
        <location evidence="1">Cell outer membrane</location>
    </subcellularLocation>
</comment>
<dbReference type="InterPro" id="IPR036737">
    <property type="entry name" value="OmpA-like_sf"/>
</dbReference>
<evidence type="ECO:0000256" key="4">
    <source>
        <dbReference type="PROSITE-ProRule" id="PRU00473"/>
    </source>
</evidence>
<dbReference type="PRINTS" id="PR01021">
    <property type="entry name" value="OMPADOMAIN"/>
</dbReference>
<keyword evidence="2 4" id="KW-0472">Membrane</keyword>
<keyword evidence="5" id="KW-0732">Signal</keyword>
<evidence type="ECO:0000256" key="5">
    <source>
        <dbReference type="SAM" id="SignalP"/>
    </source>
</evidence>
<sequence>MKKMLMAATLSSLALNGLAVNSAAASEAGVEKEFESSALTPAKQATVFTGAAVAGAAVGGPVGFIAGALGGAWLGEQIKQAEEADMLATQLTESRTELGNLAQQLDAARLSANDAQELALDSLSFQMLFTTGDDELQEAQERQVAAMADFLIRHPQMKVYLEGHSDPRGSDGYNNVLSDQRALSVQRALEAYGVAPERIERHALGASQSQANKGDLDAYALERRVDIHFGTFDSLTSESHTDQSVAGTF</sequence>
<proteinExistence type="predicted"/>
<evidence type="ECO:0000259" key="6">
    <source>
        <dbReference type="PROSITE" id="PS51123"/>
    </source>
</evidence>